<dbReference type="SUPFAM" id="SSF69255">
    <property type="entry name" value="gp5 N-terminal domain-like"/>
    <property type="match status" value="1"/>
</dbReference>
<dbReference type="InterPro" id="IPR050708">
    <property type="entry name" value="T6SS_VgrG/RHS"/>
</dbReference>
<dbReference type="PANTHER" id="PTHR32305">
    <property type="match status" value="1"/>
</dbReference>
<organism evidence="6 7">
    <name type="scientific">Roseospira marina</name>
    <dbReference type="NCBI Taxonomy" id="140057"/>
    <lineage>
        <taxon>Bacteria</taxon>
        <taxon>Pseudomonadati</taxon>
        <taxon>Pseudomonadota</taxon>
        <taxon>Alphaproteobacteria</taxon>
        <taxon>Rhodospirillales</taxon>
        <taxon>Rhodospirillaceae</taxon>
        <taxon>Roseospira</taxon>
    </lineage>
</organism>
<sequence>MSDDFTIQEGDRYLRLRTPLGEDAMILTRLDGEEAVSDLFSFQFEMLSAHTEIAAKDIVGKRVTGILQRPRLETPRYFSGLVTRFGAGPMFSRTYRYYTCEIRPWLWFLTLSSDSRVFQDKTAIEIITSVFSDHGFADFDFGGVKTQPPVRKYCVQYRETDYDFVTRLMAEEGLYYYFEHEEQKNTMHIADSTGGYGETFDNAVPFRAQKTLVDIISRWEPVQSFISGKWTQRDYDFQKPSTDLTTTTTTIKTVPGMTNWEVYDYPSRYYDKARGDDLTRKRMELSERDFSLVEGDSFCPGFYAGAKFTLSEHEVPSEQGAYALTRVIHRARDYTQISGQADPPEYENTFLCIPSDVVYRPDRPTHKPVIAGPQTAVVVGPSGEEIYTDEYGRVKIQFHWDREGTKNEKSSCWVRVSQPWAGNRWGGIFIPRIGMEVIVDFFEGDADRPIITGYVYNAENAVPYSLPGNKTQSGIKTRSSMNGGPENYNELRFEDKKGDEQVYVHAEKNMDRVVENDDTLNVGNDQSLTIHRNRTETVETGDEYVEISQGDHRTHVKLGKSEHEAMTSIELRVGQTYIKLDQSSITLSSMRIMVEGTASVDVTAPMTTVNGDGTLTLTGGIVMIN</sequence>
<dbReference type="PANTHER" id="PTHR32305:SF15">
    <property type="entry name" value="PROTEIN RHSA-RELATED"/>
    <property type="match status" value="1"/>
</dbReference>
<keyword evidence="7" id="KW-1185">Reference proteome</keyword>
<dbReference type="InterPro" id="IPR006533">
    <property type="entry name" value="T6SS_Vgr_RhsGE"/>
</dbReference>
<dbReference type="NCBIfam" id="TIGR03361">
    <property type="entry name" value="VI_Rhs_Vgr"/>
    <property type="match status" value="1"/>
</dbReference>
<dbReference type="InterPro" id="IPR017847">
    <property type="entry name" value="T6SS_RhsGE_Vgr_subset"/>
</dbReference>
<evidence type="ECO:0000259" key="5">
    <source>
        <dbReference type="Pfam" id="PF22178"/>
    </source>
</evidence>
<dbReference type="Pfam" id="PF22178">
    <property type="entry name" value="Gp5_trimer_C"/>
    <property type="match status" value="1"/>
</dbReference>
<keyword evidence="3" id="KW-0964">Secreted</keyword>
<protein>
    <submittedName>
        <fullName evidence="6">Type VI secretion system tip protein VgrG</fullName>
    </submittedName>
</protein>
<dbReference type="GO" id="GO:0005576">
    <property type="term" value="C:extracellular region"/>
    <property type="evidence" value="ECO:0007669"/>
    <property type="project" value="UniProtKB-SubCell"/>
</dbReference>
<proteinExistence type="inferred from homology"/>
<evidence type="ECO:0000256" key="3">
    <source>
        <dbReference type="ARBA" id="ARBA00022525"/>
    </source>
</evidence>
<dbReference type="SUPFAM" id="SSF69349">
    <property type="entry name" value="Phage fibre proteins"/>
    <property type="match status" value="1"/>
</dbReference>
<dbReference type="NCBIfam" id="TIGR01646">
    <property type="entry name" value="vgr_GE"/>
    <property type="match status" value="1"/>
</dbReference>
<comment type="caution">
    <text evidence="6">The sequence shown here is derived from an EMBL/GenBank/DDBJ whole genome shotgun (WGS) entry which is preliminary data.</text>
</comment>
<dbReference type="SUPFAM" id="SSF69279">
    <property type="entry name" value="Phage tail proteins"/>
    <property type="match status" value="2"/>
</dbReference>
<dbReference type="InterPro" id="IPR037026">
    <property type="entry name" value="Vgr_OB-fold_dom_sf"/>
</dbReference>
<evidence type="ECO:0000313" key="6">
    <source>
        <dbReference type="EMBL" id="KAA5606909.1"/>
    </source>
</evidence>
<dbReference type="Gene3D" id="2.30.110.50">
    <property type="match status" value="1"/>
</dbReference>
<dbReference type="Pfam" id="PF05954">
    <property type="entry name" value="Phage_GPD"/>
    <property type="match status" value="1"/>
</dbReference>
<evidence type="ECO:0000259" key="4">
    <source>
        <dbReference type="Pfam" id="PF04717"/>
    </source>
</evidence>
<dbReference type="InterPro" id="IPR006531">
    <property type="entry name" value="Gp5/Vgr_OB"/>
</dbReference>
<dbReference type="Gene3D" id="4.10.220.110">
    <property type="match status" value="1"/>
</dbReference>
<dbReference type="Gene3D" id="3.55.50.10">
    <property type="entry name" value="Baseplate protein-like domains"/>
    <property type="match status" value="1"/>
</dbReference>
<evidence type="ECO:0000256" key="2">
    <source>
        <dbReference type="ARBA" id="ARBA00005558"/>
    </source>
</evidence>
<dbReference type="OrthoDB" id="9762420at2"/>
<dbReference type="Proteomes" id="UP000324065">
    <property type="component" value="Unassembled WGS sequence"/>
</dbReference>
<feature type="domain" description="Gp5/Type VI secretion system Vgr protein OB-fold" evidence="4">
    <location>
        <begin position="389"/>
        <end position="456"/>
    </location>
</feature>
<dbReference type="AlphaFoldDB" id="A0A5M6IGM4"/>
<dbReference type="Gene3D" id="2.40.50.230">
    <property type="entry name" value="Gp5 N-terminal domain"/>
    <property type="match status" value="1"/>
</dbReference>
<dbReference type="EMBL" id="VWPJ01000002">
    <property type="protein sequence ID" value="KAA5606909.1"/>
    <property type="molecule type" value="Genomic_DNA"/>
</dbReference>
<dbReference type="Pfam" id="PF04717">
    <property type="entry name" value="Phage_base_V"/>
    <property type="match status" value="1"/>
</dbReference>
<comment type="similarity">
    <text evidence="2">Belongs to the VgrG protein family.</text>
</comment>
<comment type="subcellular location">
    <subcellularLocation>
        <location evidence="1">Secreted</location>
    </subcellularLocation>
</comment>
<dbReference type="InterPro" id="IPR054030">
    <property type="entry name" value="Gp5_Vgr_C"/>
</dbReference>
<gene>
    <name evidence="6" type="ORF">F1188_03060</name>
</gene>
<accession>A0A5M6IGM4</accession>
<evidence type="ECO:0000256" key="1">
    <source>
        <dbReference type="ARBA" id="ARBA00004613"/>
    </source>
</evidence>
<reference evidence="6 7" key="1">
    <citation type="submission" date="2019-09" db="EMBL/GenBank/DDBJ databases">
        <title>Genome sequence of Roseospira marina, one of the more divergent members of the non-sulfur purple photosynthetic bacterial family, the Rhodospirillaceae.</title>
        <authorList>
            <person name="Meyer T."/>
            <person name="Kyndt J."/>
        </authorList>
    </citation>
    <scope>NUCLEOTIDE SEQUENCE [LARGE SCALE GENOMIC DNA]</scope>
    <source>
        <strain evidence="6 7">DSM 15113</strain>
    </source>
</reference>
<feature type="domain" description="Gp5/Type VI secretion system Vgr C-terminal trimerisation" evidence="5">
    <location>
        <begin position="473"/>
        <end position="570"/>
    </location>
</feature>
<name>A0A5M6IGM4_9PROT</name>
<dbReference type="RefSeq" id="WP_150060920.1">
    <property type="nucleotide sequence ID" value="NZ_JACHII010000003.1"/>
</dbReference>
<evidence type="ECO:0000313" key="7">
    <source>
        <dbReference type="Proteomes" id="UP000324065"/>
    </source>
</evidence>